<evidence type="ECO:0000256" key="13">
    <source>
        <dbReference type="ARBA" id="ARBA00031900"/>
    </source>
</evidence>
<dbReference type="PANTHER" id="PTHR11451:SF44">
    <property type="entry name" value="THREONINE--TRNA LIGASE, CHLOROPLASTIC_MITOCHONDRIAL 2"/>
    <property type="match status" value="1"/>
</dbReference>
<dbReference type="SUPFAM" id="SSF55681">
    <property type="entry name" value="Class II aaRS and biotin synthetases"/>
    <property type="match status" value="1"/>
</dbReference>
<dbReference type="InterPro" id="IPR004095">
    <property type="entry name" value="TGS"/>
</dbReference>
<dbReference type="GO" id="GO:0005737">
    <property type="term" value="C:cytoplasm"/>
    <property type="evidence" value="ECO:0007669"/>
    <property type="project" value="InterPro"/>
</dbReference>
<dbReference type="AlphaFoldDB" id="A0A381N953"/>
<evidence type="ECO:0000256" key="9">
    <source>
        <dbReference type="ARBA" id="ARBA00022840"/>
    </source>
</evidence>
<evidence type="ECO:0000256" key="4">
    <source>
        <dbReference type="ARBA" id="ARBA00022555"/>
    </source>
</evidence>
<dbReference type="GO" id="GO:0005524">
    <property type="term" value="F:ATP binding"/>
    <property type="evidence" value="ECO:0007669"/>
    <property type="project" value="UniProtKB-KW"/>
</dbReference>
<proteinExistence type="inferred from homology"/>
<evidence type="ECO:0000256" key="6">
    <source>
        <dbReference type="ARBA" id="ARBA00022723"/>
    </source>
</evidence>
<dbReference type="InterPro" id="IPR012947">
    <property type="entry name" value="tRNA_SAD"/>
</dbReference>
<dbReference type="Pfam" id="PF07973">
    <property type="entry name" value="tRNA_SAD"/>
    <property type="match status" value="1"/>
</dbReference>
<dbReference type="GO" id="GO:0004829">
    <property type="term" value="F:threonine-tRNA ligase activity"/>
    <property type="evidence" value="ECO:0007669"/>
    <property type="project" value="UniProtKB-EC"/>
</dbReference>
<dbReference type="InterPro" id="IPR036621">
    <property type="entry name" value="Anticodon-bd_dom_sf"/>
</dbReference>
<dbReference type="InterPro" id="IPR004154">
    <property type="entry name" value="Anticodon-bd"/>
</dbReference>
<dbReference type="Gene3D" id="3.30.930.10">
    <property type="entry name" value="Bira Bifunctional Protein, Domain 2"/>
    <property type="match status" value="1"/>
</dbReference>
<gene>
    <name evidence="18" type="ORF">METZ01_LOCUS3458</name>
</gene>
<keyword evidence="12" id="KW-0030">Aminoacyl-tRNA synthetase</keyword>
<dbReference type="CDD" id="cd00771">
    <property type="entry name" value="ThrRS_core"/>
    <property type="match status" value="1"/>
</dbReference>
<dbReference type="InterPro" id="IPR033728">
    <property type="entry name" value="ThrRS_core"/>
</dbReference>
<keyword evidence="3" id="KW-0963">Cytoplasm</keyword>
<dbReference type="InterPro" id="IPR012676">
    <property type="entry name" value="TGS-like"/>
</dbReference>
<dbReference type="PROSITE" id="PS50862">
    <property type="entry name" value="AA_TRNA_LIGASE_II"/>
    <property type="match status" value="1"/>
</dbReference>
<evidence type="ECO:0000256" key="5">
    <source>
        <dbReference type="ARBA" id="ARBA00022598"/>
    </source>
</evidence>
<evidence type="ECO:0000256" key="7">
    <source>
        <dbReference type="ARBA" id="ARBA00022741"/>
    </source>
</evidence>
<keyword evidence="6" id="KW-0479">Metal-binding</keyword>
<dbReference type="SUPFAM" id="SSF52954">
    <property type="entry name" value="Class II aaRS ABD-related"/>
    <property type="match status" value="1"/>
</dbReference>
<dbReference type="Pfam" id="PF00587">
    <property type="entry name" value="tRNA-synt_2b"/>
    <property type="match status" value="1"/>
</dbReference>
<evidence type="ECO:0000256" key="11">
    <source>
        <dbReference type="ARBA" id="ARBA00022917"/>
    </source>
</evidence>
<keyword evidence="5" id="KW-0436">Ligase</keyword>
<keyword evidence="9" id="KW-0067">ATP-binding</keyword>
<evidence type="ECO:0000256" key="2">
    <source>
        <dbReference type="ARBA" id="ARBA00013163"/>
    </source>
</evidence>
<dbReference type="EMBL" id="UINC01000178">
    <property type="protein sequence ID" value="SUZ50604.1"/>
    <property type="molecule type" value="Genomic_DNA"/>
</dbReference>
<evidence type="ECO:0000259" key="17">
    <source>
        <dbReference type="PROSITE" id="PS51880"/>
    </source>
</evidence>
<reference evidence="18" key="1">
    <citation type="submission" date="2018-05" db="EMBL/GenBank/DDBJ databases">
        <authorList>
            <person name="Lanie J.A."/>
            <person name="Ng W.-L."/>
            <person name="Kazmierczak K.M."/>
            <person name="Andrzejewski T.M."/>
            <person name="Davidsen T.M."/>
            <person name="Wayne K.J."/>
            <person name="Tettelin H."/>
            <person name="Glass J.I."/>
            <person name="Rusch D."/>
            <person name="Podicherti R."/>
            <person name="Tsui H.-C.T."/>
            <person name="Winkler M.E."/>
        </authorList>
    </citation>
    <scope>NUCLEOTIDE SEQUENCE</scope>
</reference>
<organism evidence="18">
    <name type="scientific">marine metagenome</name>
    <dbReference type="NCBI Taxonomy" id="408172"/>
    <lineage>
        <taxon>unclassified sequences</taxon>
        <taxon>metagenomes</taxon>
        <taxon>ecological metagenomes</taxon>
    </lineage>
</organism>
<dbReference type="PROSITE" id="PS51880">
    <property type="entry name" value="TGS"/>
    <property type="match status" value="1"/>
</dbReference>
<evidence type="ECO:0000256" key="1">
    <source>
        <dbReference type="ARBA" id="ARBA00008226"/>
    </source>
</evidence>
<evidence type="ECO:0000256" key="14">
    <source>
        <dbReference type="ARBA" id="ARBA00049515"/>
    </source>
</evidence>
<dbReference type="InterPro" id="IPR045864">
    <property type="entry name" value="aa-tRNA-synth_II/BPL/LPL"/>
</dbReference>
<evidence type="ECO:0000256" key="12">
    <source>
        <dbReference type="ARBA" id="ARBA00023146"/>
    </source>
</evidence>
<dbReference type="InterPro" id="IPR012675">
    <property type="entry name" value="Beta-grasp_dom_sf"/>
</dbReference>
<dbReference type="PRINTS" id="PR01047">
    <property type="entry name" value="TRNASYNTHTHR"/>
</dbReference>
<dbReference type="SMART" id="SM00863">
    <property type="entry name" value="tRNA_SAD"/>
    <property type="match status" value="1"/>
</dbReference>
<accession>A0A381N953</accession>
<comment type="catalytic activity">
    <reaction evidence="14">
        <text>tRNA(Thr) + L-threonine + ATP = L-threonyl-tRNA(Thr) + AMP + diphosphate + H(+)</text>
        <dbReference type="Rhea" id="RHEA:24624"/>
        <dbReference type="Rhea" id="RHEA-COMP:9670"/>
        <dbReference type="Rhea" id="RHEA-COMP:9704"/>
        <dbReference type="ChEBI" id="CHEBI:15378"/>
        <dbReference type="ChEBI" id="CHEBI:30616"/>
        <dbReference type="ChEBI" id="CHEBI:33019"/>
        <dbReference type="ChEBI" id="CHEBI:57926"/>
        <dbReference type="ChEBI" id="CHEBI:78442"/>
        <dbReference type="ChEBI" id="CHEBI:78534"/>
        <dbReference type="ChEBI" id="CHEBI:456215"/>
        <dbReference type="EC" id="6.1.1.3"/>
    </reaction>
</comment>
<keyword evidence="11" id="KW-0648">Protein biosynthesis</keyword>
<evidence type="ECO:0000256" key="8">
    <source>
        <dbReference type="ARBA" id="ARBA00022833"/>
    </source>
</evidence>
<evidence type="ECO:0000259" key="16">
    <source>
        <dbReference type="PROSITE" id="PS50862"/>
    </source>
</evidence>
<dbReference type="FunFam" id="3.30.930.10:FF:000002">
    <property type="entry name" value="Threonine--tRNA ligase"/>
    <property type="match status" value="1"/>
</dbReference>
<dbReference type="Pfam" id="PF03129">
    <property type="entry name" value="HGTP_anticodon"/>
    <property type="match status" value="1"/>
</dbReference>
<feature type="coiled-coil region" evidence="15">
    <location>
        <begin position="112"/>
        <end position="149"/>
    </location>
</feature>
<dbReference type="InterPro" id="IPR018163">
    <property type="entry name" value="Thr/Ala-tRNA-synth_IIc_edit"/>
</dbReference>
<keyword evidence="7" id="KW-0547">Nucleotide-binding</keyword>
<dbReference type="GO" id="GO:0046872">
    <property type="term" value="F:metal ion binding"/>
    <property type="evidence" value="ECO:0007669"/>
    <property type="project" value="UniProtKB-KW"/>
</dbReference>
<name>A0A381N953_9ZZZZ</name>
<keyword evidence="15" id="KW-0175">Coiled coil</keyword>
<dbReference type="Pfam" id="PF02824">
    <property type="entry name" value="TGS"/>
    <property type="match status" value="1"/>
</dbReference>
<dbReference type="InterPro" id="IPR047246">
    <property type="entry name" value="ThrRS_anticodon"/>
</dbReference>
<dbReference type="Gene3D" id="3.40.50.800">
    <property type="entry name" value="Anticodon-binding domain"/>
    <property type="match status" value="1"/>
</dbReference>
<dbReference type="InterPro" id="IPR002314">
    <property type="entry name" value="aa-tRNA-synt_IIb"/>
</dbReference>
<dbReference type="CDD" id="cd01667">
    <property type="entry name" value="TGS_ThrRS"/>
    <property type="match status" value="1"/>
</dbReference>
<dbReference type="GO" id="GO:0000049">
    <property type="term" value="F:tRNA binding"/>
    <property type="evidence" value="ECO:0007669"/>
    <property type="project" value="UniProtKB-KW"/>
</dbReference>
<dbReference type="HAMAP" id="MF_00184">
    <property type="entry name" value="Thr_tRNA_synth"/>
    <property type="match status" value="1"/>
</dbReference>
<keyword evidence="10" id="KW-0694">RNA-binding</keyword>
<dbReference type="SUPFAM" id="SSF55186">
    <property type="entry name" value="ThrRS/AlaRS common domain"/>
    <property type="match status" value="1"/>
</dbReference>
<comment type="similarity">
    <text evidence="1">Belongs to the class-II aminoacyl-tRNA synthetase family.</text>
</comment>
<dbReference type="NCBIfam" id="TIGR00418">
    <property type="entry name" value="thrS"/>
    <property type="match status" value="1"/>
</dbReference>
<dbReference type="FunFam" id="3.30.980.10:FF:000005">
    <property type="entry name" value="Threonyl-tRNA synthetase, mitochondrial"/>
    <property type="match status" value="1"/>
</dbReference>
<protein>
    <recommendedName>
        <fullName evidence="2">threonine--tRNA ligase</fullName>
        <ecNumber evidence="2">6.1.1.3</ecNumber>
    </recommendedName>
    <alternativeName>
        <fullName evidence="13">Threonyl-tRNA synthetase</fullName>
    </alternativeName>
</protein>
<evidence type="ECO:0000256" key="3">
    <source>
        <dbReference type="ARBA" id="ARBA00022490"/>
    </source>
</evidence>
<dbReference type="FunFam" id="3.30.54.20:FF:000002">
    <property type="entry name" value="Threonine--tRNA ligase"/>
    <property type="match status" value="1"/>
</dbReference>
<dbReference type="CDD" id="cd00860">
    <property type="entry name" value="ThrRS_anticodon"/>
    <property type="match status" value="1"/>
</dbReference>
<dbReference type="PANTHER" id="PTHR11451">
    <property type="entry name" value="THREONINE-TRNA LIGASE"/>
    <property type="match status" value="1"/>
</dbReference>
<dbReference type="Gene3D" id="3.30.54.20">
    <property type="match status" value="1"/>
</dbReference>
<dbReference type="InterPro" id="IPR002320">
    <property type="entry name" value="Thr-tRNA-ligase_IIa"/>
</dbReference>
<dbReference type="InterPro" id="IPR006195">
    <property type="entry name" value="aa-tRNA-synth_II"/>
</dbReference>
<evidence type="ECO:0000313" key="18">
    <source>
        <dbReference type="EMBL" id="SUZ50604.1"/>
    </source>
</evidence>
<dbReference type="FunFam" id="3.40.50.800:FF:000001">
    <property type="entry name" value="Threonine--tRNA ligase"/>
    <property type="match status" value="1"/>
</dbReference>
<feature type="domain" description="TGS" evidence="17">
    <location>
        <begin position="1"/>
        <end position="63"/>
    </location>
</feature>
<dbReference type="EC" id="6.1.1.3" evidence="2"/>
<dbReference type="Gene3D" id="3.10.20.30">
    <property type="match status" value="1"/>
</dbReference>
<dbReference type="Gene3D" id="3.30.980.10">
    <property type="entry name" value="Threonyl-trna Synthetase, Chain A, domain 2"/>
    <property type="match status" value="1"/>
</dbReference>
<feature type="domain" description="Aminoacyl-transfer RNA synthetases class-II family profile" evidence="16">
    <location>
        <begin position="275"/>
        <end position="542"/>
    </location>
</feature>
<dbReference type="GO" id="GO:0006435">
    <property type="term" value="P:threonyl-tRNA aminoacylation"/>
    <property type="evidence" value="ECO:0007669"/>
    <property type="project" value="InterPro"/>
</dbReference>
<sequence length="646" mass="74080">MSEIQITLPDETIKQVEQGSTSGDVARSIGEGLYRASIAARVNGDIVDLESPIEENTNVEILTNKNPEAHEILLHSSAHLLAQAIKELYPQAKIAIGPALSDRYYYDIDVDVSINDEELEKIEKKMKELAKQNMQIERVELSRNDALEKFKNMGEDYKVEIISEIPEEDTISAYKQGNFIDLCRGPHVPCTGKIKHIKLLSSAGAYWRGDENNKMLQRIYGTAWFTKEELNEFLFNLEEAKKRDHRKLGRELEIYTFDDEVGPGLPLWLPNGTVIIEALENLAKETEGKAGYSRVRTPHLTKGDLYERSGHLDHYRDSMYPAMDVDGISYFVKPMNCPHHHKIFSATPKSYRDMPVRLAEYGTCYRYEKSGQLFGLMRVRSMQMNDAHIYCTEDQFKDEFLKVCNMYLYYFDVFGIEKYKMRLSLHDPENLGKKYVNEPELWIKTEQLVREALIEGNIPFEEIPGEAAFYGPKIDVQVWSAIGREFTLATNQVDFAIPKRFDLVYVDENNNDQTPLCIHRAPLGTHERFVGFLIEHFGGDFPLWLAPKQVIILPISDKYLSYADALEKKMLDNNIRVSIDSRSEKMGAKIRDAEIKKIPMMLIVGEKEENDGSASVRRRHIGDLGSTSIDELIPEIVDEITTRRRA</sequence>
<keyword evidence="8" id="KW-0862">Zinc</keyword>
<keyword evidence="4" id="KW-0820">tRNA-binding</keyword>
<evidence type="ECO:0000256" key="10">
    <source>
        <dbReference type="ARBA" id="ARBA00022884"/>
    </source>
</evidence>
<dbReference type="SUPFAM" id="SSF81271">
    <property type="entry name" value="TGS-like"/>
    <property type="match status" value="1"/>
</dbReference>
<evidence type="ECO:0000256" key="15">
    <source>
        <dbReference type="SAM" id="Coils"/>
    </source>
</evidence>